<dbReference type="UniPathway" id="UPA00252">
    <property type="reaction ID" value="UER00325"/>
</dbReference>
<protein>
    <recommendedName>
        <fullName evidence="6 7">Ferrochelatase</fullName>
        <ecNumber evidence="6 7">4.98.1.1</ecNumber>
    </recommendedName>
    <alternativeName>
        <fullName evidence="6">Heme synthase</fullName>
    </alternativeName>
    <alternativeName>
        <fullName evidence="6">Protoheme ferro-lyase</fullName>
    </alternativeName>
</protein>
<dbReference type="EMBL" id="DSYK01000776">
    <property type="protein sequence ID" value="HGS23233.1"/>
    <property type="molecule type" value="Genomic_DNA"/>
</dbReference>
<dbReference type="InterPro" id="IPR033644">
    <property type="entry name" value="Ferrochelatase_C"/>
</dbReference>
<dbReference type="GO" id="GO:0005737">
    <property type="term" value="C:cytoplasm"/>
    <property type="evidence" value="ECO:0007669"/>
    <property type="project" value="UniProtKB-SubCell"/>
</dbReference>
<dbReference type="AlphaFoldDB" id="A0A7C4KK47"/>
<name>A0A7C4KK47_9CHLR</name>
<dbReference type="GO" id="GO:0006783">
    <property type="term" value="P:heme biosynthetic process"/>
    <property type="evidence" value="ECO:0007669"/>
    <property type="project" value="UniProtKB-UniRule"/>
</dbReference>
<keyword evidence="6" id="KW-0479">Metal-binding</keyword>
<dbReference type="InterPro" id="IPR001015">
    <property type="entry name" value="Ferrochelatase"/>
</dbReference>
<evidence type="ECO:0000256" key="3">
    <source>
        <dbReference type="ARBA" id="ARBA00023239"/>
    </source>
</evidence>
<keyword evidence="2 6" id="KW-0350">Heme biosynthesis</keyword>
<evidence type="ECO:0000256" key="5">
    <source>
        <dbReference type="ARBA" id="ARBA00024536"/>
    </source>
</evidence>
<sequence>MIPKAVLMMAYGGPGSLEDIEPYLLDVRGGRAISPELVEEIRARYAAIGGKSPLLEITQAQARALENSLNLAAVEDTYKVFVGMRHWFPYIREAVEHILHGGHQKVIAICMTPYFSRISTQAYFDQLDQAVATIEKDEGIVLPEVIKIPSWYSNPLFIQALAEKLKQGIQRFPESMETNGKILFTAHSLPATLIDQGDPYEQQLRETAQSVAAQLDIPNTRWEFCFQSAGARNTRWLGPSLGETLARVAQEKIKNVLVAPIGFVSDHVEILFDIDIEARQQAQAVGVHLERTQALNTSPRFIEALTQIIKLGGMQ</sequence>
<feature type="binding site" evidence="6">
    <location>
        <position position="187"/>
    </location>
    <ligand>
        <name>Fe(2+)</name>
        <dbReference type="ChEBI" id="CHEBI:29033"/>
    </ligand>
</feature>
<comment type="catalytic activity">
    <reaction evidence="5">
        <text>Fe-coproporphyrin III + 2 H(+) = coproporphyrin III + Fe(2+)</text>
        <dbReference type="Rhea" id="RHEA:49572"/>
        <dbReference type="ChEBI" id="CHEBI:15378"/>
        <dbReference type="ChEBI" id="CHEBI:29033"/>
        <dbReference type="ChEBI" id="CHEBI:68438"/>
        <dbReference type="ChEBI" id="CHEBI:131725"/>
        <dbReference type="EC" id="4.99.1.9"/>
    </reaction>
    <physiologicalReaction direction="right-to-left" evidence="5">
        <dbReference type="Rhea" id="RHEA:49574"/>
    </physiologicalReaction>
</comment>
<dbReference type="PANTHER" id="PTHR11108">
    <property type="entry name" value="FERROCHELATASE"/>
    <property type="match status" value="1"/>
</dbReference>
<dbReference type="CDD" id="cd00419">
    <property type="entry name" value="Ferrochelatase_C"/>
    <property type="match status" value="1"/>
</dbReference>
<comment type="catalytic activity">
    <reaction evidence="6 7">
        <text>heme b + 2 H(+) = protoporphyrin IX + Fe(2+)</text>
        <dbReference type="Rhea" id="RHEA:22584"/>
        <dbReference type="ChEBI" id="CHEBI:15378"/>
        <dbReference type="ChEBI" id="CHEBI:29033"/>
        <dbReference type="ChEBI" id="CHEBI:57306"/>
        <dbReference type="ChEBI" id="CHEBI:60344"/>
        <dbReference type="EC" id="4.98.1.1"/>
    </reaction>
</comment>
<evidence type="ECO:0000256" key="4">
    <source>
        <dbReference type="ARBA" id="ARBA00023244"/>
    </source>
</evidence>
<keyword evidence="3 6" id="KW-0456">Lyase</keyword>
<dbReference type="EC" id="4.98.1.1" evidence="6 7"/>
<evidence type="ECO:0000256" key="2">
    <source>
        <dbReference type="ARBA" id="ARBA00023133"/>
    </source>
</evidence>
<dbReference type="GO" id="GO:0046872">
    <property type="term" value="F:metal ion binding"/>
    <property type="evidence" value="ECO:0007669"/>
    <property type="project" value="UniProtKB-KW"/>
</dbReference>
<evidence type="ECO:0000256" key="1">
    <source>
        <dbReference type="ARBA" id="ARBA00023004"/>
    </source>
</evidence>
<accession>A0A7C4KK47</accession>
<keyword evidence="6 7" id="KW-0963">Cytoplasm</keyword>
<dbReference type="NCBIfam" id="TIGR00109">
    <property type="entry name" value="hemH"/>
    <property type="match status" value="1"/>
</dbReference>
<dbReference type="HAMAP" id="MF_00323">
    <property type="entry name" value="Ferrochelatase"/>
    <property type="match status" value="1"/>
</dbReference>
<dbReference type="GO" id="GO:0004325">
    <property type="term" value="F:ferrochelatase activity"/>
    <property type="evidence" value="ECO:0007669"/>
    <property type="project" value="UniProtKB-UniRule"/>
</dbReference>
<dbReference type="Pfam" id="PF00762">
    <property type="entry name" value="Ferrochelatase"/>
    <property type="match status" value="1"/>
</dbReference>
<proteinExistence type="inferred from homology"/>
<evidence type="ECO:0000256" key="7">
    <source>
        <dbReference type="RuleBase" id="RU000607"/>
    </source>
</evidence>
<comment type="pathway">
    <text evidence="6 7">Porphyrin-containing compound metabolism; protoheme biosynthesis; protoheme from protoporphyrin-IX: step 1/1.</text>
</comment>
<dbReference type="PANTHER" id="PTHR11108:SF1">
    <property type="entry name" value="FERROCHELATASE, MITOCHONDRIAL"/>
    <property type="match status" value="1"/>
</dbReference>
<keyword evidence="1 6" id="KW-0408">Iron</keyword>
<dbReference type="InterPro" id="IPR019772">
    <property type="entry name" value="Ferrochelatase_AS"/>
</dbReference>
<gene>
    <name evidence="6" type="primary">hemH</name>
    <name evidence="8" type="ORF">ENT37_15380</name>
</gene>
<feature type="binding site" evidence="6">
    <location>
        <position position="269"/>
    </location>
    <ligand>
        <name>Fe(2+)</name>
        <dbReference type="ChEBI" id="CHEBI:29033"/>
    </ligand>
</feature>
<organism evidence="8">
    <name type="scientific">Anaerolinea thermolimosa</name>
    <dbReference type="NCBI Taxonomy" id="229919"/>
    <lineage>
        <taxon>Bacteria</taxon>
        <taxon>Bacillati</taxon>
        <taxon>Chloroflexota</taxon>
        <taxon>Anaerolineae</taxon>
        <taxon>Anaerolineales</taxon>
        <taxon>Anaerolineaceae</taxon>
        <taxon>Anaerolinea</taxon>
    </lineage>
</organism>
<keyword evidence="4 6" id="KW-0627">Porphyrin biosynthesis</keyword>
<evidence type="ECO:0000256" key="6">
    <source>
        <dbReference type="HAMAP-Rule" id="MF_00323"/>
    </source>
</evidence>
<dbReference type="Gene3D" id="3.40.50.1400">
    <property type="match status" value="2"/>
</dbReference>
<comment type="subcellular location">
    <subcellularLocation>
        <location evidence="6 7">Cytoplasm</location>
    </subcellularLocation>
</comment>
<reference evidence="8" key="1">
    <citation type="journal article" date="2020" name="mSystems">
        <title>Genome- and Community-Level Interaction Insights into Carbon Utilization and Element Cycling Functions of Hydrothermarchaeota in Hydrothermal Sediment.</title>
        <authorList>
            <person name="Zhou Z."/>
            <person name="Liu Y."/>
            <person name="Xu W."/>
            <person name="Pan J."/>
            <person name="Luo Z.H."/>
            <person name="Li M."/>
        </authorList>
    </citation>
    <scope>NUCLEOTIDE SEQUENCE [LARGE SCALE GENOMIC DNA]</scope>
    <source>
        <strain evidence="8">SpSt-573</strain>
    </source>
</reference>
<dbReference type="SUPFAM" id="SSF53800">
    <property type="entry name" value="Chelatase"/>
    <property type="match status" value="1"/>
</dbReference>
<comment type="similarity">
    <text evidence="6 7">Belongs to the ferrochelatase family.</text>
</comment>
<comment type="function">
    <text evidence="6 7">Catalyzes the ferrous insertion into protoporphyrin IX.</text>
</comment>
<evidence type="ECO:0000313" key="8">
    <source>
        <dbReference type="EMBL" id="HGS23233.1"/>
    </source>
</evidence>
<dbReference type="InterPro" id="IPR033659">
    <property type="entry name" value="Ferrochelatase_N"/>
</dbReference>
<comment type="caution">
    <text evidence="8">The sequence shown here is derived from an EMBL/GenBank/DDBJ whole genome shotgun (WGS) entry which is preliminary data.</text>
</comment>
<dbReference type="CDD" id="cd03411">
    <property type="entry name" value="Ferrochelatase_N"/>
    <property type="match status" value="1"/>
</dbReference>
<dbReference type="PROSITE" id="PS00534">
    <property type="entry name" value="FERROCHELATASE"/>
    <property type="match status" value="1"/>
</dbReference>